<dbReference type="Proteomes" id="UP000252187">
    <property type="component" value="Unassembled WGS sequence"/>
</dbReference>
<dbReference type="InterPro" id="IPR028087">
    <property type="entry name" value="Tad_N"/>
</dbReference>
<organism evidence="2 3">
    <name type="scientific">Dietzia maris</name>
    <dbReference type="NCBI Taxonomy" id="37915"/>
    <lineage>
        <taxon>Bacteria</taxon>
        <taxon>Bacillati</taxon>
        <taxon>Actinomycetota</taxon>
        <taxon>Actinomycetes</taxon>
        <taxon>Mycobacteriales</taxon>
        <taxon>Dietziaceae</taxon>
        <taxon>Dietzia</taxon>
    </lineage>
</organism>
<dbReference type="AlphaFoldDB" id="A0A365P6R4"/>
<gene>
    <name evidence="2" type="ORF">DQ226_16180</name>
</gene>
<evidence type="ECO:0000313" key="2">
    <source>
        <dbReference type="EMBL" id="RBA31163.1"/>
    </source>
</evidence>
<reference evidence="2 3" key="1">
    <citation type="submission" date="2018-06" db="EMBL/GenBank/DDBJ databases">
        <title>Whole genome sequencing of four bacterial strains from South Shetland trench revealing bio-synthetic gene clusters.</title>
        <authorList>
            <person name="Abdel-Mageed W.M."/>
            <person name="Lehri B."/>
            <person name="Jarmusch S.A."/>
            <person name="Miranda K."/>
            <person name="Goodfellow M."/>
            <person name="Jaspars M."/>
            <person name="Karlyshev A.V."/>
        </authorList>
    </citation>
    <scope>NUCLEOTIDE SEQUENCE [LARGE SCALE GENOMIC DNA]</scope>
    <source>
        <strain evidence="2 3">SST1</strain>
    </source>
</reference>
<sequence>MFRMRDDRGAVAVIVAVLMVPLIGFAAISIDVAAVHAEKQQIQAGADAAALAIAQDCARDSCGSPRETAQSFAELNSNSGEVMSSLPSVPTAATGRVTVANYAVRSHWLAPVLGVDSTEVTAFASAAWGSPIGGTAVLPLIFGLLR</sequence>
<evidence type="ECO:0000259" key="1">
    <source>
        <dbReference type="Pfam" id="PF13400"/>
    </source>
</evidence>
<evidence type="ECO:0000313" key="3">
    <source>
        <dbReference type="Proteomes" id="UP000252187"/>
    </source>
</evidence>
<feature type="domain" description="Putative Flp pilus-assembly TadG-like N-terminal" evidence="1">
    <location>
        <begin position="9"/>
        <end position="52"/>
    </location>
</feature>
<comment type="caution">
    <text evidence="2">The sequence shown here is derived from an EMBL/GenBank/DDBJ whole genome shotgun (WGS) entry which is preliminary data.</text>
</comment>
<dbReference type="EMBL" id="QNTT01000068">
    <property type="protein sequence ID" value="RBA31163.1"/>
    <property type="molecule type" value="Genomic_DNA"/>
</dbReference>
<name>A0A365P6R4_9ACTN</name>
<accession>A0A365P6R4</accession>
<protein>
    <recommendedName>
        <fullName evidence="1">Putative Flp pilus-assembly TadG-like N-terminal domain-containing protein</fullName>
    </recommendedName>
</protein>
<dbReference type="Pfam" id="PF13400">
    <property type="entry name" value="Tad"/>
    <property type="match status" value="1"/>
</dbReference>
<proteinExistence type="predicted"/>